<dbReference type="InterPro" id="IPR044925">
    <property type="entry name" value="His-Me_finger_sf"/>
</dbReference>
<dbReference type="GO" id="GO:0004519">
    <property type="term" value="F:endonuclease activity"/>
    <property type="evidence" value="ECO:0007669"/>
    <property type="project" value="UniProtKB-UniRule"/>
</dbReference>
<dbReference type="GO" id="GO:0003676">
    <property type="term" value="F:nucleic acid binding"/>
    <property type="evidence" value="ECO:0007669"/>
    <property type="project" value="InterPro"/>
</dbReference>
<feature type="domain" description="ENPP1-3/EXOG-like endonuclease/phosphodiesterase" evidence="11">
    <location>
        <begin position="56"/>
        <end position="248"/>
    </location>
</feature>
<dbReference type="Pfam" id="PF01223">
    <property type="entry name" value="Endonuclease_NS"/>
    <property type="match status" value="1"/>
</dbReference>
<dbReference type="RefSeq" id="WP_153121893.1">
    <property type="nucleotide sequence ID" value="NZ_JAHOEO010000023.1"/>
</dbReference>
<comment type="caution">
    <text evidence="13">The sequence shown here is derived from an EMBL/GenBank/DDBJ whole genome shotgun (WGS) entry which is preliminary data.</text>
</comment>
<dbReference type="SMART" id="SM00477">
    <property type="entry name" value="NUC"/>
    <property type="match status" value="1"/>
</dbReference>
<evidence type="ECO:0000313" key="14">
    <source>
        <dbReference type="Proteomes" id="UP000480425"/>
    </source>
</evidence>
<dbReference type="Proteomes" id="UP000480425">
    <property type="component" value="Unassembled WGS sequence"/>
</dbReference>
<evidence type="ECO:0000256" key="1">
    <source>
        <dbReference type="ARBA" id="ARBA00001946"/>
    </source>
</evidence>
<dbReference type="PANTHER" id="PTHR13966:SF5">
    <property type="entry name" value="ENDONUCLEASE G, MITOCHONDRIAL"/>
    <property type="match status" value="1"/>
</dbReference>
<evidence type="ECO:0000256" key="5">
    <source>
        <dbReference type="ARBA" id="ARBA00022759"/>
    </source>
</evidence>
<organism evidence="13 14">
    <name type="scientific">Segatella copri</name>
    <dbReference type="NCBI Taxonomy" id="165179"/>
    <lineage>
        <taxon>Bacteria</taxon>
        <taxon>Pseudomonadati</taxon>
        <taxon>Bacteroidota</taxon>
        <taxon>Bacteroidia</taxon>
        <taxon>Bacteroidales</taxon>
        <taxon>Prevotellaceae</taxon>
        <taxon>Segatella</taxon>
    </lineage>
</organism>
<keyword evidence="6 10" id="KW-0378">Hydrolase</keyword>
<keyword evidence="5 10" id="KW-0255">Endonuclease</keyword>
<evidence type="ECO:0000256" key="4">
    <source>
        <dbReference type="ARBA" id="ARBA00022723"/>
    </source>
</evidence>
<name>A0A6G1TYG5_9BACT</name>
<dbReference type="GO" id="GO:0016787">
    <property type="term" value="F:hydrolase activity"/>
    <property type="evidence" value="ECO:0007669"/>
    <property type="project" value="UniProtKB-KW"/>
</dbReference>
<comment type="cofactor">
    <cofactor evidence="1 10">
        <name>Mg(2+)</name>
        <dbReference type="ChEBI" id="CHEBI:18420"/>
    </cofactor>
</comment>
<comment type="similarity">
    <text evidence="2 10">Belongs to the DNA/RNA non-specific endonuclease family.</text>
</comment>
<evidence type="ECO:0000259" key="12">
    <source>
        <dbReference type="SMART" id="SM00892"/>
    </source>
</evidence>
<dbReference type="EC" id="3.1.30.-" evidence="10"/>
<accession>A0A6G1TYG5</accession>
<protein>
    <recommendedName>
        <fullName evidence="10">Endonuclease</fullName>
        <ecNumber evidence="10">3.1.30.-</ecNumber>
    </recommendedName>
</protein>
<keyword evidence="7" id="KW-0460">Magnesium</keyword>
<reference evidence="13 14" key="1">
    <citation type="submission" date="2019-09" db="EMBL/GenBank/DDBJ databases">
        <title>Distinct polysaccharide growth profiles of human intestinal Prevotella copri isolates.</title>
        <authorList>
            <person name="Fehlner-Peach H."/>
            <person name="Magnabosco C."/>
            <person name="Raghavan V."/>
            <person name="Scher J.U."/>
            <person name="Tett A."/>
            <person name="Cox L.M."/>
            <person name="Gottsegen C."/>
            <person name="Watters A."/>
            <person name="Wiltshire- Gordon J.D."/>
            <person name="Segata N."/>
            <person name="Bonneau R."/>
            <person name="Littman D.R."/>
        </authorList>
    </citation>
    <scope>NUCLEOTIDE SEQUENCE [LARGE SCALE GENOMIC DNA]</scope>
    <source>
        <strain evidence="14">iA622</strain>
    </source>
</reference>
<dbReference type="EMBL" id="VZCB01000011">
    <property type="protein sequence ID" value="MQN79571.1"/>
    <property type="molecule type" value="Genomic_DNA"/>
</dbReference>
<dbReference type="PANTHER" id="PTHR13966">
    <property type="entry name" value="ENDONUCLEASE RELATED"/>
    <property type="match status" value="1"/>
</dbReference>
<dbReference type="SUPFAM" id="SSF54060">
    <property type="entry name" value="His-Me finger endonucleases"/>
    <property type="match status" value="1"/>
</dbReference>
<keyword evidence="4 9" id="KW-0479">Metal-binding</keyword>
<evidence type="ECO:0000256" key="7">
    <source>
        <dbReference type="ARBA" id="ARBA00022842"/>
    </source>
</evidence>
<dbReference type="CDD" id="cd00091">
    <property type="entry name" value="NUC"/>
    <property type="match status" value="1"/>
</dbReference>
<dbReference type="InterPro" id="IPR001604">
    <property type="entry name" value="Endo_G_ENPP1-like_dom"/>
</dbReference>
<keyword evidence="3 10" id="KW-0540">Nuclease</keyword>
<proteinExistence type="inferred from homology"/>
<dbReference type="OrthoDB" id="9811262at2"/>
<dbReference type="InterPro" id="IPR020821">
    <property type="entry name" value="ENPP1-3/EXOG-like_nuc-like"/>
</dbReference>
<evidence type="ECO:0000256" key="6">
    <source>
        <dbReference type="ARBA" id="ARBA00022801"/>
    </source>
</evidence>
<evidence type="ECO:0000259" key="11">
    <source>
        <dbReference type="SMART" id="SM00477"/>
    </source>
</evidence>
<feature type="active site" description="Proton acceptor" evidence="8">
    <location>
        <position position="116"/>
    </location>
</feature>
<dbReference type="InterPro" id="IPR018524">
    <property type="entry name" value="DNA/RNA_endonuclease_AS"/>
</dbReference>
<evidence type="ECO:0000256" key="10">
    <source>
        <dbReference type="RuleBase" id="RU366055"/>
    </source>
</evidence>
<gene>
    <name evidence="13" type="ORF">F7D73_01045</name>
</gene>
<dbReference type="AlphaFoldDB" id="A0A6G1TYG5"/>
<dbReference type="GO" id="GO:0046872">
    <property type="term" value="F:metal ion binding"/>
    <property type="evidence" value="ECO:0007669"/>
    <property type="project" value="UniProtKB-KW"/>
</dbReference>
<dbReference type="Gene3D" id="3.40.570.10">
    <property type="entry name" value="Extracellular Endonuclease, subunit A"/>
    <property type="match status" value="1"/>
</dbReference>
<evidence type="ECO:0000313" key="13">
    <source>
        <dbReference type="EMBL" id="MQN79571.1"/>
    </source>
</evidence>
<evidence type="ECO:0000256" key="8">
    <source>
        <dbReference type="PIRSR" id="PIRSR640255-1"/>
    </source>
</evidence>
<evidence type="ECO:0000256" key="9">
    <source>
        <dbReference type="PIRSR" id="PIRSR640255-2"/>
    </source>
</evidence>
<evidence type="ECO:0000256" key="2">
    <source>
        <dbReference type="ARBA" id="ARBA00010052"/>
    </source>
</evidence>
<dbReference type="InterPro" id="IPR044929">
    <property type="entry name" value="DNA/RNA_non-sp_Endonuclease_sf"/>
</dbReference>
<feature type="domain" description="DNA/RNA non-specific endonuclease/pyrophosphatase/phosphodiesterase" evidence="12">
    <location>
        <begin position="55"/>
        <end position="248"/>
    </location>
</feature>
<dbReference type="PROSITE" id="PS01070">
    <property type="entry name" value="NUCLEASE_NON_SPEC"/>
    <property type="match status" value="1"/>
</dbReference>
<dbReference type="SMART" id="SM00892">
    <property type="entry name" value="Endonuclease_NS"/>
    <property type="match status" value="1"/>
</dbReference>
<sequence>MIQFNKKLRGWLLLGVIALLSTLGLSSSMLPAAQGDAPGIEIPVSKKKVSQTIRKRFAYTVSYNHDTRQPNWVAWSLTRAHASGKLKRGDFEDDMDMPSPKGMKADYYNSGYDRGHLCPAGDNKWNQKAMDECFLMTNMCPQTHALNAGVWNSIEQQCRTWAKKYGKVYIVCGPIFLNKQHRKLGKNKVVVPDAFFKVILRTGKNPQAIGFICRNQGATGLQKKDFVNSVDEVERITGYDFFSKLPDKVEKKIEAKADINQW</sequence>
<feature type="binding site" evidence="9">
    <location>
        <position position="147"/>
    </location>
    <ligand>
        <name>Mg(2+)</name>
        <dbReference type="ChEBI" id="CHEBI:18420"/>
        <note>catalytic</note>
    </ligand>
</feature>
<dbReference type="InterPro" id="IPR040255">
    <property type="entry name" value="Non-specific_endonuclease"/>
</dbReference>
<evidence type="ECO:0000256" key="3">
    <source>
        <dbReference type="ARBA" id="ARBA00022722"/>
    </source>
</evidence>